<dbReference type="AlphaFoldDB" id="A0A2R6NFX2"/>
<evidence type="ECO:0000313" key="3">
    <source>
        <dbReference type="Proteomes" id="UP000186601"/>
    </source>
</evidence>
<protein>
    <submittedName>
        <fullName evidence="2">Uncharacterized protein</fullName>
    </submittedName>
</protein>
<organism evidence="2 3">
    <name type="scientific">Hermanssonia centrifuga</name>
    <dbReference type="NCBI Taxonomy" id="98765"/>
    <lineage>
        <taxon>Eukaryota</taxon>
        <taxon>Fungi</taxon>
        <taxon>Dikarya</taxon>
        <taxon>Basidiomycota</taxon>
        <taxon>Agaricomycotina</taxon>
        <taxon>Agaricomycetes</taxon>
        <taxon>Polyporales</taxon>
        <taxon>Meruliaceae</taxon>
        <taxon>Hermanssonia</taxon>
    </lineage>
</organism>
<evidence type="ECO:0000256" key="1">
    <source>
        <dbReference type="SAM" id="MobiDB-lite"/>
    </source>
</evidence>
<dbReference type="Proteomes" id="UP000186601">
    <property type="component" value="Unassembled WGS sequence"/>
</dbReference>
<dbReference type="EMBL" id="MLYV02001290">
    <property type="protein sequence ID" value="PSR71221.1"/>
    <property type="molecule type" value="Genomic_DNA"/>
</dbReference>
<sequence length="183" mass="19557">MDPNEPRKTAGMKRVQQYQQAFPSIDSESPGADTPLSGNGLPNLPTHSGELGRLPLHRIFGDSSSLSDLGNYLWSPSGSGLHPSVTSDATPGLDHSLESIFSDAIPPEVYDQLLGTLQGIESSHVQQLLNSGPQAYTQAPLTSNVALNYATVQTPVDNAGEAFSHFPDIDTLDIWSNAPTNFE</sequence>
<feature type="region of interest" description="Disordered" evidence="1">
    <location>
        <begin position="1"/>
        <end position="40"/>
    </location>
</feature>
<evidence type="ECO:0000313" key="2">
    <source>
        <dbReference type="EMBL" id="PSR71221.1"/>
    </source>
</evidence>
<comment type="caution">
    <text evidence="2">The sequence shown here is derived from an EMBL/GenBank/DDBJ whole genome shotgun (WGS) entry which is preliminary data.</text>
</comment>
<name>A0A2R6NFX2_9APHY</name>
<gene>
    <name evidence="2" type="ORF">PHLCEN_2v12875</name>
</gene>
<accession>A0A2R6NFX2</accession>
<reference evidence="2 3" key="1">
    <citation type="submission" date="2018-02" db="EMBL/GenBank/DDBJ databases">
        <title>Genome sequence of the basidiomycete white-rot fungus Phlebia centrifuga.</title>
        <authorList>
            <person name="Granchi Z."/>
            <person name="Peng M."/>
            <person name="de Vries R.P."/>
            <person name="Hilden K."/>
            <person name="Makela M.R."/>
            <person name="Grigoriev I."/>
            <person name="Riley R."/>
        </authorList>
    </citation>
    <scope>NUCLEOTIDE SEQUENCE [LARGE SCALE GENOMIC DNA]</scope>
    <source>
        <strain evidence="2 3">FBCC195</strain>
    </source>
</reference>
<keyword evidence="3" id="KW-1185">Reference proteome</keyword>
<proteinExistence type="predicted"/>